<dbReference type="EMBL" id="FQZE01000037">
    <property type="protein sequence ID" value="SHJ88135.1"/>
    <property type="molecule type" value="Genomic_DNA"/>
</dbReference>
<evidence type="ECO:0000313" key="2">
    <source>
        <dbReference type="Proteomes" id="UP000184050"/>
    </source>
</evidence>
<protein>
    <submittedName>
        <fullName evidence="1">Uncharacterized protein</fullName>
    </submittedName>
</protein>
<gene>
    <name evidence="1" type="ORF">SAMN05444280_1377</name>
</gene>
<accession>A0A1M6MXG3</accession>
<organism evidence="1 2">
    <name type="scientific">Tangfeifania diversioriginum</name>
    <dbReference type="NCBI Taxonomy" id="1168035"/>
    <lineage>
        <taxon>Bacteria</taxon>
        <taxon>Pseudomonadati</taxon>
        <taxon>Bacteroidota</taxon>
        <taxon>Bacteroidia</taxon>
        <taxon>Marinilabiliales</taxon>
        <taxon>Prolixibacteraceae</taxon>
        <taxon>Tangfeifania</taxon>
    </lineage>
</organism>
<sequence>MESLLKRCSINDVDIIDFCKVTNTGEILWNEIVTIEYLERLGFRNAIVDKTNLLIRIQNSFVKVVSFEEIKDLLLSDLFFTYDKEFWKYLTSTQKFFSKDLLYKLK</sequence>
<reference evidence="1 2" key="1">
    <citation type="submission" date="2016-11" db="EMBL/GenBank/DDBJ databases">
        <authorList>
            <person name="Jaros S."/>
            <person name="Januszkiewicz K."/>
            <person name="Wedrychowicz H."/>
        </authorList>
    </citation>
    <scope>NUCLEOTIDE SEQUENCE [LARGE SCALE GENOMIC DNA]</scope>
    <source>
        <strain evidence="1 2">DSM 27063</strain>
    </source>
</reference>
<dbReference type="RefSeq" id="WP_073172934.1">
    <property type="nucleotide sequence ID" value="NZ_FQZE01000037.1"/>
</dbReference>
<dbReference type="Proteomes" id="UP000184050">
    <property type="component" value="Unassembled WGS sequence"/>
</dbReference>
<name>A0A1M6MXG3_9BACT</name>
<proteinExistence type="predicted"/>
<keyword evidence="2" id="KW-1185">Reference proteome</keyword>
<dbReference type="AlphaFoldDB" id="A0A1M6MXG3"/>
<evidence type="ECO:0000313" key="1">
    <source>
        <dbReference type="EMBL" id="SHJ88135.1"/>
    </source>
</evidence>
<dbReference type="STRING" id="1168035.SAMN05444280_1377"/>